<comment type="caution">
    <text evidence="2">The sequence shown here is derived from an EMBL/GenBank/DDBJ whole genome shotgun (WGS) entry which is preliminary data.</text>
</comment>
<feature type="compositionally biased region" description="Basic and acidic residues" evidence="1">
    <location>
        <begin position="125"/>
        <end position="134"/>
    </location>
</feature>
<dbReference type="EMBL" id="JAIZAY010000009">
    <property type="protein sequence ID" value="KAJ8035845.1"/>
    <property type="molecule type" value="Genomic_DNA"/>
</dbReference>
<evidence type="ECO:0000313" key="3">
    <source>
        <dbReference type="Proteomes" id="UP001152320"/>
    </source>
</evidence>
<evidence type="ECO:0000256" key="1">
    <source>
        <dbReference type="SAM" id="MobiDB-lite"/>
    </source>
</evidence>
<feature type="region of interest" description="Disordered" evidence="1">
    <location>
        <begin position="69"/>
        <end position="134"/>
    </location>
</feature>
<gene>
    <name evidence="2" type="ORF">HOLleu_19648</name>
</gene>
<organism evidence="2 3">
    <name type="scientific">Holothuria leucospilota</name>
    <name type="common">Black long sea cucumber</name>
    <name type="synonym">Mertensiothuria leucospilota</name>
    <dbReference type="NCBI Taxonomy" id="206669"/>
    <lineage>
        <taxon>Eukaryota</taxon>
        <taxon>Metazoa</taxon>
        <taxon>Echinodermata</taxon>
        <taxon>Eleutherozoa</taxon>
        <taxon>Echinozoa</taxon>
        <taxon>Holothuroidea</taxon>
        <taxon>Aspidochirotacea</taxon>
        <taxon>Aspidochirotida</taxon>
        <taxon>Holothuriidae</taxon>
        <taxon>Holothuria</taxon>
    </lineage>
</organism>
<keyword evidence="3" id="KW-1185">Reference proteome</keyword>
<protein>
    <submittedName>
        <fullName evidence="2">Uncharacterized protein</fullName>
    </submittedName>
</protein>
<evidence type="ECO:0000313" key="2">
    <source>
        <dbReference type="EMBL" id="KAJ8035845.1"/>
    </source>
</evidence>
<feature type="compositionally biased region" description="Basic and acidic residues" evidence="1">
    <location>
        <begin position="83"/>
        <end position="116"/>
    </location>
</feature>
<accession>A0A9Q1BZW2</accession>
<sequence>MLQKTVDQLADLILTLASEAAAHDDHCLVDIVSIAHLHGDGCLQKYMADMTTGYHGVANTDHRHHVTEVTISRMTTGVTDVQSAHRRDDWDRRGQRSDRSEHRQFDEHGQRTDSHRPSRSPRRNVRFEDQENGR</sequence>
<dbReference type="AlphaFoldDB" id="A0A9Q1BZW2"/>
<feature type="compositionally biased region" description="Polar residues" evidence="1">
    <location>
        <begin position="69"/>
        <end position="82"/>
    </location>
</feature>
<proteinExistence type="predicted"/>
<dbReference type="Proteomes" id="UP001152320">
    <property type="component" value="Chromosome 9"/>
</dbReference>
<name>A0A9Q1BZW2_HOLLE</name>
<reference evidence="2" key="1">
    <citation type="submission" date="2021-10" db="EMBL/GenBank/DDBJ databases">
        <title>Tropical sea cucumber genome reveals ecological adaptation and Cuvierian tubules defense mechanism.</title>
        <authorList>
            <person name="Chen T."/>
        </authorList>
    </citation>
    <scope>NUCLEOTIDE SEQUENCE</scope>
    <source>
        <strain evidence="2">Nanhai2018</strain>
        <tissue evidence="2">Muscle</tissue>
    </source>
</reference>